<sequence length="137" mass="15461">MPPNGNIVGAVNMETLERNHAGASLGGVGIREAEWKEEKKGSRMERAGLLEWNMNLNVELCSRKCRNNFGKYASQFRFSEKRLYGLLLLVCVLQRFICRNPSSCAMNLLSAVPFMQQFHYALLRNAILALSNGGYFL</sequence>
<organism evidence="1 2">
    <name type="scientific">Phaseolus coccineus</name>
    <name type="common">Scarlet runner bean</name>
    <name type="synonym">Phaseolus multiflorus</name>
    <dbReference type="NCBI Taxonomy" id="3886"/>
    <lineage>
        <taxon>Eukaryota</taxon>
        <taxon>Viridiplantae</taxon>
        <taxon>Streptophyta</taxon>
        <taxon>Embryophyta</taxon>
        <taxon>Tracheophyta</taxon>
        <taxon>Spermatophyta</taxon>
        <taxon>Magnoliopsida</taxon>
        <taxon>eudicotyledons</taxon>
        <taxon>Gunneridae</taxon>
        <taxon>Pentapetalae</taxon>
        <taxon>rosids</taxon>
        <taxon>fabids</taxon>
        <taxon>Fabales</taxon>
        <taxon>Fabaceae</taxon>
        <taxon>Papilionoideae</taxon>
        <taxon>50 kb inversion clade</taxon>
        <taxon>NPAAA clade</taxon>
        <taxon>indigoferoid/millettioid clade</taxon>
        <taxon>Phaseoleae</taxon>
        <taxon>Phaseolus</taxon>
    </lineage>
</organism>
<dbReference type="Proteomes" id="UP001374584">
    <property type="component" value="Unassembled WGS sequence"/>
</dbReference>
<proteinExistence type="predicted"/>
<keyword evidence="2" id="KW-1185">Reference proteome</keyword>
<reference evidence="1 2" key="1">
    <citation type="submission" date="2024-01" db="EMBL/GenBank/DDBJ databases">
        <title>The genomes of 5 underutilized Papilionoideae crops provide insights into root nodulation and disease resistanc.</title>
        <authorList>
            <person name="Jiang F."/>
        </authorList>
    </citation>
    <scope>NUCLEOTIDE SEQUENCE [LARGE SCALE GENOMIC DNA]</scope>
    <source>
        <strain evidence="1">JINMINGXINNONG_FW02</strain>
        <tissue evidence="1">Leaves</tissue>
    </source>
</reference>
<gene>
    <name evidence="1" type="ORF">VNO80_13330</name>
</gene>
<dbReference type="AlphaFoldDB" id="A0AAN9RFI4"/>
<evidence type="ECO:0000313" key="2">
    <source>
        <dbReference type="Proteomes" id="UP001374584"/>
    </source>
</evidence>
<name>A0AAN9RFI4_PHACN</name>
<accession>A0AAN9RFI4</accession>
<dbReference type="EMBL" id="JAYMYR010000005">
    <property type="protein sequence ID" value="KAK7364593.1"/>
    <property type="molecule type" value="Genomic_DNA"/>
</dbReference>
<protein>
    <submittedName>
        <fullName evidence="1">Uncharacterized protein</fullName>
    </submittedName>
</protein>
<comment type="caution">
    <text evidence="1">The sequence shown here is derived from an EMBL/GenBank/DDBJ whole genome shotgun (WGS) entry which is preliminary data.</text>
</comment>
<evidence type="ECO:0000313" key="1">
    <source>
        <dbReference type="EMBL" id="KAK7364593.1"/>
    </source>
</evidence>